<feature type="chain" id="PRO_5038723546" description="SEA domain-containing protein" evidence="2">
    <location>
        <begin position="20"/>
        <end position="131"/>
    </location>
</feature>
<dbReference type="AlphaFoldDB" id="A0A9D3SMM1"/>
<evidence type="ECO:0000256" key="1">
    <source>
        <dbReference type="SAM" id="MobiDB-lite"/>
    </source>
</evidence>
<gene>
    <name evidence="3" type="ORF">KOW79_005944</name>
</gene>
<accession>A0A9D3SMM1</accession>
<sequence length="131" mass="14211">MLLLILLVGGVIFTDGTIALGSLVFPHGNNSEFIYEAFWATLDEKNVSSTTSTPSTPSTTPSTLSTTPSTMYPFRIGVRALARSSVPLDKDKANAILQQYISTLQSSYNIRGNVTSIKRKSCSALSEEFKK</sequence>
<name>A0A9D3SMM1_9TELE</name>
<reference evidence="3 4" key="1">
    <citation type="submission" date="2021-06" db="EMBL/GenBank/DDBJ databases">
        <title>Chromosome-level genome assembly of the red-tail catfish (Hemibagrus wyckioides).</title>
        <authorList>
            <person name="Shao F."/>
        </authorList>
    </citation>
    <scope>NUCLEOTIDE SEQUENCE [LARGE SCALE GENOMIC DNA]</scope>
    <source>
        <strain evidence="3">EC202008001</strain>
        <tissue evidence="3">Blood</tissue>
    </source>
</reference>
<protein>
    <recommendedName>
        <fullName evidence="5">SEA domain-containing protein</fullName>
    </recommendedName>
</protein>
<proteinExistence type="predicted"/>
<evidence type="ECO:0000313" key="3">
    <source>
        <dbReference type="EMBL" id="KAG7329722.1"/>
    </source>
</evidence>
<comment type="caution">
    <text evidence="3">The sequence shown here is derived from an EMBL/GenBank/DDBJ whole genome shotgun (WGS) entry which is preliminary data.</text>
</comment>
<feature type="signal peptide" evidence="2">
    <location>
        <begin position="1"/>
        <end position="19"/>
    </location>
</feature>
<keyword evidence="4" id="KW-1185">Reference proteome</keyword>
<dbReference type="OrthoDB" id="8964316at2759"/>
<feature type="region of interest" description="Disordered" evidence="1">
    <location>
        <begin position="48"/>
        <end position="68"/>
    </location>
</feature>
<evidence type="ECO:0000313" key="4">
    <source>
        <dbReference type="Proteomes" id="UP000824219"/>
    </source>
</evidence>
<keyword evidence="2" id="KW-0732">Signal</keyword>
<evidence type="ECO:0000256" key="2">
    <source>
        <dbReference type="SAM" id="SignalP"/>
    </source>
</evidence>
<evidence type="ECO:0008006" key="5">
    <source>
        <dbReference type="Google" id="ProtNLM"/>
    </source>
</evidence>
<organism evidence="3 4">
    <name type="scientific">Hemibagrus wyckioides</name>
    <dbReference type="NCBI Taxonomy" id="337641"/>
    <lineage>
        <taxon>Eukaryota</taxon>
        <taxon>Metazoa</taxon>
        <taxon>Chordata</taxon>
        <taxon>Craniata</taxon>
        <taxon>Vertebrata</taxon>
        <taxon>Euteleostomi</taxon>
        <taxon>Actinopterygii</taxon>
        <taxon>Neopterygii</taxon>
        <taxon>Teleostei</taxon>
        <taxon>Ostariophysi</taxon>
        <taxon>Siluriformes</taxon>
        <taxon>Bagridae</taxon>
        <taxon>Hemibagrus</taxon>
    </lineage>
</organism>
<dbReference type="Proteomes" id="UP000824219">
    <property type="component" value="Linkage Group LG07"/>
</dbReference>
<dbReference type="EMBL" id="JAHKSW010000007">
    <property type="protein sequence ID" value="KAG7329722.1"/>
    <property type="molecule type" value="Genomic_DNA"/>
</dbReference>